<evidence type="ECO:0000313" key="2">
    <source>
        <dbReference type="Proteomes" id="UP001501690"/>
    </source>
</evidence>
<protein>
    <submittedName>
        <fullName evidence="1">Uncharacterized protein</fullName>
    </submittedName>
</protein>
<gene>
    <name evidence="1" type="ORF">GCM10009808_06880</name>
</gene>
<sequence length="210" mass="23073">MTGTTPDPHTRVEIELNLGSPEYVVTATSLYGDDSSPWWESLGNLLYGRPGWYCELANTDGGAELMWSFGALGSSLFNISLTDDPTSFQLFDYAADECVLLSSIDELREWLDRNEARHATHVERNLAPMASANGWRLLKAHEFMLDLTYDEATWIASVRKLPVTAAFGSSLKEAVSNAREAIAHAFHAPPELAADIRVSVRLDQAAVAAL</sequence>
<name>A0ABN2HRU9_9MICO</name>
<dbReference type="RefSeq" id="WP_344069299.1">
    <property type="nucleotide sequence ID" value="NZ_BAAAPL010000001.1"/>
</dbReference>
<evidence type="ECO:0000313" key="1">
    <source>
        <dbReference type="EMBL" id="GAA1692395.1"/>
    </source>
</evidence>
<proteinExistence type="predicted"/>
<reference evidence="1 2" key="1">
    <citation type="journal article" date="2019" name="Int. J. Syst. Evol. Microbiol.">
        <title>The Global Catalogue of Microorganisms (GCM) 10K type strain sequencing project: providing services to taxonomists for standard genome sequencing and annotation.</title>
        <authorList>
            <consortium name="The Broad Institute Genomics Platform"/>
            <consortium name="The Broad Institute Genome Sequencing Center for Infectious Disease"/>
            <person name="Wu L."/>
            <person name="Ma J."/>
        </authorList>
    </citation>
    <scope>NUCLEOTIDE SEQUENCE [LARGE SCALE GENOMIC DNA]</scope>
    <source>
        <strain evidence="1 2">JCM 15577</strain>
    </source>
</reference>
<accession>A0ABN2HRU9</accession>
<keyword evidence="2" id="KW-1185">Reference proteome</keyword>
<dbReference type="SUPFAM" id="SSF143100">
    <property type="entry name" value="TTHA1013/TTHA0281-like"/>
    <property type="match status" value="1"/>
</dbReference>
<dbReference type="Proteomes" id="UP001501690">
    <property type="component" value="Unassembled WGS sequence"/>
</dbReference>
<organism evidence="1 2">
    <name type="scientific">Microbacterium sediminicola</name>
    <dbReference type="NCBI Taxonomy" id="415210"/>
    <lineage>
        <taxon>Bacteria</taxon>
        <taxon>Bacillati</taxon>
        <taxon>Actinomycetota</taxon>
        <taxon>Actinomycetes</taxon>
        <taxon>Micrococcales</taxon>
        <taxon>Microbacteriaceae</taxon>
        <taxon>Microbacterium</taxon>
    </lineage>
</organism>
<dbReference type="EMBL" id="BAAAPL010000001">
    <property type="protein sequence ID" value="GAA1692395.1"/>
    <property type="molecule type" value="Genomic_DNA"/>
</dbReference>
<dbReference type="InterPro" id="IPR035069">
    <property type="entry name" value="TTHA1013/TTHA0281-like"/>
</dbReference>
<comment type="caution">
    <text evidence="1">The sequence shown here is derived from an EMBL/GenBank/DDBJ whole genome shotgun (WGS) entry which is preliminary data.</text>
</comment>